<evidence type="ECO:0000256" key="7">
    <source>
        <dbReference type="SAM" id="MobiDB-lite"/>
    </source>
</evidence>
<evidence type="ECO:0000313" key="10">
    <source>
        <dbReference type="Proteomes" id="UP000799537"/>
    </source>
</evidence>
<feature type="region of interest" description="Disordered" evidence="7">
    <location>
        <begin position="1"/>
        <end position="30"/>
    </location>
</feature>
<dbReference type="GeneID" id="54569308"/>
<keyword evidence="4" id="KW-0805">Transcription regulation</keyword>
<dbReference type="InterPro" id="IPR037818">
    <property type="entry name" value="TAF8"/>
</dbReference>
<name>A0A6A6CRN4_ZASCE</name>
<comment type="subcellular location">
    <subcellularLocation>
        <location evidence="1">Nucleus</location>
    </subcellularLocation>
</comment>
<dbReference type="GO" id="GO:0046982">
    <property type="term" value="F:protein heterodimerization activity"/>
    <property type="evidence" value="ECO:0007669"/>
    <property type="project" value="InterPro"/>
</dbReference>
<accession>A0A6A6CRN4</accession>
<evidence type="ECO:0000256" key="5">
    <source>
        <dbReference type="ARBA" id="ARBA00023163"/>
    </source>
</evidence>
<feature type="domain" description="Transcription factor TFIID subunit 8 C-terminal" evidence="8">
    <location>
        <begin position="179"/>
        <end position="227"/>
    </location>
</feature>
<dbReference type="Gene3D" id="1.10.20.10">
    <property type="entry name" value="Histone, subunit A"/>
    <property type="match status" value="1"/>
</dbReference>
<dbReference type="GO" id="GO:0005669">
    <property type="term" value="C:transcription factor TFIID complex"/>
    <property type="evidence" value="ECO:0007669"/>
    <property type="project" value="InterPro"/>
</dbReference>
<dbReference type="Pfam" id="PF10406">
    <property type="entry name" value="TAF8_C"/>
    <property type="match status" value="1"/>
</dbReference>
<protein>
    <recommendedName>
        <fullName evidence="3">Transcription initiation factor TFIID subunit 8</fullName>
    </recommendedName>
</protein>
<evidence type="ECO:0000256" key="2">
    <source>
        <dbReference type="ARBA" id="ARBA00008767"/>
    </source>
</evidence>
<evidence type="ECO:0000259" key="8">
    <source>
        <dbReference type="Pfam" id="PF10406"/>
    </source>
</evidence>
<dbReference type="PANTHER" id="PTHR46469">
    <property type="entry name" value="TRANSCRIPTION INITIATION FACTOR TFIID SUBUNIT 8"/>
    <property type="match status" value="1"/>
</dbReference>
<sequence length="327" mass="35831">MAPQPSPPSTHAGVKRPHSFSTISGHTPHKKRRVHHALHHVQARPKDIEPAPQDPVFAQGQLLKSIGAALVMAGFDSVKPSAMEMFRAQVEEYMLHFLTHSRMAMQGGRRTTPTAIDFASALAQMPNAHTASLLKPQLNLRLPDDISCPRILDPDPAPPPAPNFSTLLEPLITPDPPSYIPNHFPPLPPQHAWKQTPVYPEREKDARKMREKATQEGMLAEQALRKLAAAAKSGAMNVEKRRSSVLSGEGKARDPKSHHRAGRKEHEDTFADVLKDIGGSDEAMDLGLDDAAETAKEGMDLGMPEGVAVNYDMSHWRHGAARRAARA</sequence>
<reference evidence="9" key="1">
    <citation type="journal article" date="2020" name="Stud. Mycol.">
        <title>101 Dothideomycetes genomes: a test case for predicting lifestyles and emergence of pathogens.</title>
        <authorList>
            <person name="Haridas S."/>
            <person name="Albert R."/>
            <person name="Binder M."/>
            <person name="Bloem J."/>
            <person name="Labutti K."/>
            <person name="Salamov A."/>
            <person name="Andreopoulos B."/>
            <person name="Baker S."/>
            <person name="Barry K."/>
            <person name="Bills G."/>
            <person name="Bluhm B."/>
            <person name="Cannon C."/>
            <person name="Castanera R."/>
            <person name="Culley D."/>
            <person name="Daum C."/>
            <person name="Ezra D."/>
            <person name="Gonzalez J."/>
            <person name="Henrissat B."/>
            <person name="Kuo A."/>
            <person name="Liang C."/>
            <person name="Lipzen A."/>
            <person name="Lutzoni F."/>
            <person name="Magnuson J."/>
            <person name="Mondo S."/>
            <person name="Nolan M."/>
            <person name="Ohm R."/>
            <person name="Pangilinan J."/>
            <person name="Park H.-J."/>
            <person name="Ramirez L."/>
            <person name="Alfaro M."/>
            <person name="Sun H."/>
            <person name="Tritt A."/>
            <person name="Yoshinaga Y."/>
            <person name="Zwiers L.-H."/>
            <person name="Turgeon B."/>
            <person name="Goodwin S."/>
            <person name="Spatafora J."/>
            <person name="Crous P."/>
            <person name="Grigoriev I."/>
        </authorList>
    </citation>
    <scope>NUCLEOTIDE SEQUENCE</scope>
    <source>
        <strain evidence="9">ATCC 36951</strain>
    </source>
</reference>
<dbReference type="OrthoDB" id="2193813at2759"/>
<dbReference type="PANTHER" id="PTHR46469:SF1">
    <property type="entry name" value="TRANSCRIPTION INITIATION FACTOR TFIID SUBUNIT 8"/>
    <property type="match status" value="1"/>
</dbReference>
<evidence type="ECO:0000256" key="4">
    <source>
        <dbReference type="ARBA" id="ARBA00023015"/>
    </source>
</evidence>
<dbReference type="InterPro" id="IPR009072">
    <property type="entry name" value="Histone-fold"/>
</dbReference>
<dbReference type="EMBL" id="ML993586">
    <property type="protein sequence ID" value="KAF2169937.1"/>
    <property type="molecule type" value="Genomic_DNA"/>
</dbReference>
<dbReference type="RefSeq" id="XP_033670826.1">
    <property type="nucleotide sequence ID" value="XM_033816036.1"/>
</dbReference>
<dbReference type="AlphaFoldDB" id="A0A6A6CRN4"/>
<evidence type="ECO:0000256" key="1">
    <source>
        <dbReference type="ARBA" id="ARBA00004123"/>
    </source>
</evidence>
<dbReference type="InterPro" id="IPR019473">
    <property type="entry name" value="TFIID_su8_C"/>
</dbReference>
<dbReference type="Proteomes" id="UP000799537">
    <property type="component" value="Unassembled WGS sequence"/>
</dbReference>
<evidence type="ECO:0000256" key="3">
    <source>
        <dbReference type="ARBA" id="ARBA00017307"/>
    </source>
</evidence>
<dbReference type="GO" id="GO:0006367">
    <property type="term" value="P:transcription initiation at RNA polymerase II promoter"/>
    <property type="evidence" value="ECO:0007669"/>
    <property type="project" value="TreeGrafter"/>
</dbReference>
<evidence type="ECO:0000256" key="6">
    <source>
        <dbReference type="ARBA" id="ARBA00023242"/>
    </source>
</evidence>
<dbReference type="CDD" id="cd08049">
    <property type="entry name" value="TAF8"/>
    <property type="match status" value="1"/>
</dbReference>
<keyword evidence="6" id="KW-0539">Nucleus</keyword>
<gene>
    <name evidence="9" type="ORF">M409DRAFT_64355</name>
</gene>
<comment type="similarity">
    <text evidence="2">Belongs to the TAF8 family.</text>
</comment>
<organism evidence="9 10">
    <name type="scientific">Zasmidium cellare ATCC 36951</name>
    <dbReference type="NCBI Taxonomy" id="1080233"/>
    <lineage>
        <taxon>Eukaryota</taxon>
        <taxon>Fungi</taxon>
        <taxon>Dikarya</taxon>
        <taxon>Ascomycota</taxon>
        <taxon>Pezizomycotina</taxon>
        <taxon>Dothideomycetes</taxon>
        <taxon>Dothideomycetidae</taxon>
        <taxon>Mycosphaerellales</taxon>
        <taxon>Mycosphaerellaceae</taxon>
        <taxon>Zasmidium</taxon>
    </lineage>
</organism>
<keyword evidence="5" id="KW-0804">Transcription</keyword>
<dbReference type="CDD" id="cd00076">
    <property type="entry name" value="HFD_SF"/>
    <property type="match status" value="1"/>
</dbReference>
<proteinExistence type="inferred from homology"/>
<keyword evidence="10" id="KW-1185">Reference proteome</keyword>
<feature type="region of interest" description="Disordered" evidence="7">
    <location>
        <begin position="230"/>
        <end position="270"/>
    </location>
</feature>
<evidence type="ECO:0000313" key="9">
    <source>
        <dbReference type="EMBL" id="KAF2169937.1"/>
    </source>
</evidence>